<dbReference type="Proteomes" id="UP000239434">
    <property type="component" value="Unassembled WGS sequence"/>
</dbReference>
<evidence type="ECO:0000313" key="1">
    <source>
        <dbReference type="EMBL" id="PRD43107.1"/>
    </source>
</evidence>
<dbReference type="AlphaFoldDB" id="A0A2S9IRG2"/>
<dbReference type="Pfam" id="PF03928">
    <property type="entry name" value="HbpS-like"/>
    <property type="match status" value="1"/>
</dbReference>
<reference evidence="1 2" key="1">
    <citation type="submission" date="2018-02" db="EMBL/GenBank/DDBJ databases">
        <title>The draft genome of Phyllobacterium sp. 1N-3.</title>
        <authorList>
            <person name="Liu L."/>
            <person name="Li L."/>
            <person name="Zhang X."/>
            <person name="Wang T."/>
            <person name="Liang L."/>
        </authorList>
    </citation>
    <scope>NUCLEOTIDE SEQUENCE [LARGE SCALE GENOMIC DNA]</scope>
    <source>
        <strain evidence="1 2">1N-3</strain>
    </source>
</reference>
<comment type="caution">
    <text evidence="1">The sequence shown here is derived from an EMBL/GenBank/DDBJ whole genome shotgun (WGS) entry which is preliminary data.</text>
</comment>
<dbReference type="Gene3D" id="3.30.450.150">
    <property type="entry name" value="Haem-degrading domain"/>
    <property type="match status" value="1"/>
</dbReference>
<accession>A0A2S9IRG2</accession>
<dbReference type="PANTHER" id="PTHR34309">
    <property type="entry name" value="SLR1406 PROTEIN"/>
    <property type="match status" value="1"/>
</dbReference>
<dbReference type="InterPro" id="IPR005624">
    <property type="entry name" value="PduO/GlcC-like"/>
</dbReference>
<evidence type="ECO:0000313" key="2">
    <source>
        <dbReference type="Proteomes" id="UP000239434"/>
    </source>
</evidence>
<proteinExistence type="predicted"/>
<keyword evidence="2" id="KW-1185">Reference proteome</keyword>
<dbReference type="InterPro" id="IPR052517">
    <property type="entry name" value="GlcG_carb_metab_protein"/>
</dbReference>
<dbReference type="EMBL" id="PVBR01000008">
    <property type="protein sequence ID" value="PRD43107.1"/>
    <property type="molecule type" value="Genomic_DNA"/>
</dbReference>
<gene>
    <name evidence="1" type="ORF">C5748_12935</name>
</gene>
<dbReference type="InterPro" id="IPR038084">
    <property type="entry name" value="PduO/GlcC-like_sf"/>
</dbReference>
<name>A0A2S9IRG2_9HYPH</name>
<protein>
    <submittedName>
        <fullName evidence="1">Glycolate utilization protein</fullName>
    </submittedName>
</protein>
<organism evidence="1 2">
    <name type="scientific">Phyllobacterium phragmitis</name>
    <dbReference type="NCBI Taxonomy" id="2670329"/>
    <lineage>
        <taxon>Bacteria</taxon>
        <taxon>Pseudomonadati</taxon>
        <taxon>Pseudomonadota</taxon>
        <taxon>Alphaproteobacteria</taxon>
        <taxon>Hyphomicrobiales</taxon>
        <taxon>Phyllobacteriaceae</taxon>
        <taxon>Phyllobacterium</taxon>
    </lineage>
</organism>
<dbReference type="SUPFAM" id="SSF143744">
    <property type="entry name" value="GlcG-like"/>
    <property type="match status" value="1"/>
</dbReference>
<dbReference type="PANTHER" id="PTHR34309:SF1">
    <property type="entry name" value="PROTEIN GLCG"/>
    <property type="match status" value="1"/>
</dbReference>
<dbReference type="RefSeq" id="WP_105742346.1">
    <property type="nucleotide sequence ID" value="NZ_PVBR01000008.1"/>
</dbReference>
<sequence length="137" mass="14096">MYVSSYQARALLESAEAKARELEVPVNIVVLDAGGHLKAFHRMDGAVLASIDIAMRKAKTAALFECNSEDIWEFCKPGAAAPGLELTNGGLAPYGGGIALKCPNGVTAGAVGVSGGSIQQDMEIAQAALATFEAMLG</sequence>